<dbReference type="PRINTS" id="PR00320">
    <property type="entry name" value="GPROTEINBRPT"/>
</dbReference>
<keyword evidence="2 4" id="KW-0853">WD repeat</keyword>
<feature type="repeat" description="WD" evidence="4">
    <location>
        <begin position="321"/>
        <end position="352"/>
    </location>
</feature>
<keyword evidence="3" id="KW-0677">Repeat</keyword>
<organism evidence="5 6">
    <name type="scientific">Orchesella dallaii</name>
    <dbReference type="NCBI Taxonomy" id="48710"/>
    <lineage>
        <taxon>Eukaryota</taxon>
        <taxon>Metazoa</taxon>
        <taxon>Ecdysozoa</taxon>
        <taxon>Arthropoda</taxon>
        <taxon>Hexapoda</taxon>
        <taxon>Collembola</taxon>
        <taxon>Entomobryomorpha</taxon>
        <taxon>Entomobryoidea</taxon>
        <taxon>Orchesellidae</taxon>
        <taxon>Orchesellinae</taxon>
        <taxon>Orchesella</taxon>
    </lineage>
</organism>
<dbReference type="SUPFAM" id="SSF50978">
    <property type="entry name" value="WD40 repeat-like"/>
    <property type="match status" value="1"/>
</dbReference>
<evidence type="ECO:0000256" key="1">
    <source>
        <dbReference type="ARBA" id="ARBA00004347"/>
    </source>
</evidence>
<evidence type="ECO:0000256" key="2">
    <source>
        <dbReference type="ARBA" id="ARBA00022574"/>
    </source>
</evidence>
<protein>
    <recommendedName>
        <fullName evidence="7">Coatomer subunit alpha</fullName>
    </recommendedName>
</protein>
<dbReference type="InterPro" id="IPR015943">
    <property type="entry name" value="WD40/YVTN_repeat-like_dom_sf"/>
</dbReference>
<evidence type="ECO:0000256" key="3">
    <source>
        <dbReference type="ARBA" id="ARBA00022737"/>
    </source>
</evidence>
<dbReference type="SMART" id="SM00320">
    <property type="entry name" value="WD40"/>
    <property type="match status" value="7"/>
</dbReference>
<dbReference type="PANTHER" id="PTHR19876">
    <property type="entry name" value="COATOMER"/>
    <property type="match status" value="1"/>
</dbReference>
<sequence>MSVHFLKFTNFKLRKRYFRLFHCCVDRLKSHFNLVKIFEIGRSSEEVVMIYILFDLPAGENTSNGRGRDKIKTMLVKFESKSQRVNGLSFHPKRPWILVSLHNGIIQLWEYQLCAYLEKFEEHEGPVHGICFHNQQPIFVSGGDDCKIKVWNYNQSRSWFTLLGHYGSVRSTQFHEKCPWILSASDDHTIRIWNWPKRNCITTINGHDHFVMCAQFHPTDDLVVSASLDKTVRVWDISELRRNYSESTTSISGHLHRQPECSDRLGLHADVVELHNLKGHKRGVNWAVFHPTRPLIASAADDGLIKEWRMFEGDAWEVQSRPGHYNNVTCVLFHPRKNCIVSTSEDRRIFVWGTTGRRILLETFRRDLDRFWTLVSHPSLNVFAAGHDSGMMIFKLDRERPLHAVHQNFIYYVKEKYVRRLNWETGEYSAVLMFSENESGEVVFSIAVNPEQNAVLLTKRIPKSDASSCELFSIPVDTKARYSEVQDSKKFPGHSAIWVAKKRFAVLEAYQYVMEPKQYNSQFKFIENTLLIHFCLNVLNDVSSSKSLDPD</sequence>
<evidence type="ECO:0008006" key="7">
    <source>
        <dbReference type="Google" id="ProtNLM"/>
    </source>
</evidence>
<name>A0ABP1R6K3_9HEXA</name>
<feature type="repeat" description="WD" evidence="4">
    <location>
        <begin position="277"/>
        <end position="310"/>
    </location>
</feature>
<dbReference type="InterPro" id="IPR036322">
    <property type="entry name" value="WD40_repeat_dom_sf"/>
</dbReference>
<evidence type="ECO:0000313" key="5">
    <source>
        <dbReference type="EMBL" id="CAL8120902.1"/>
    </source>
</evidence>
<dbReference type="InterPro" id="IPR019775">
    <property type="entry name" value="WD40_repeat_CS"/>
</dbReference>
<dbReference type="InterPro" id="IPR001680">
    <property type="entry name" value="WD40_rpt"/>
</dbReference>
<comment type="caution">
    <text evidence="5">The sequence shown here is derived from an EMBL/GenBank/DDBJ whole genome shotgun (WGS) entry which is preliminary data.</text>
</comment>
<dbReference type="PROSITE" id="PS00678">
    <property type="entry name" value="WD_REPEATS_1"/>
    <property type="match status" value="1"/>
</dbReference>
<feature type="repeat" description="WD" evidence="4">
    <location>
        <begin position="162"/>
        <end position="203"/>
    </location>
</feature>
<keyword evidence="6" id="KW-1185">Reference proteome</keyword>
<dbReference type="PROSITE" id="PS50294">
    <property type="entry name" value="WD_REPEATS_REGION"/>
    <property type="match status" value="5"/>
</dbReference>
<proteinExistence type="predicted"/>
<dbReference type="EMBL" id="CAXLJM020000064">
    <property type="protein sequence ID" value="CAL8120902.1"/>
    <property type="molecule type" value="Genomic_DNA"/>
</dbReference>
<dbReference type="PROSITE" id="PS50082">
    <property type="entry name" value="WD_REPEATS_2"/>
    <property type="match status" value="5"/>
</dbReference>
<dbReference type="Proteomes" id="UP001642540">
    <property type="component" value="Unassembled WGS sequence"/>
</dbReference>
<gene>
    <name evidence="5" type="ORF">ODALV1_LOCUS19133</name>
</gene>
<accession>A0ABP1R6K3</accession>
<evidence type="ECO:0000313" key="6">
    <source>
        <dbReference type="Proteomes" id="UP001642540"/>
    </source>
</evidence>
<feature type="repeat" description="WD" evidence="4">
    <location>
        <begin position="120"/>
        <end position="161"/>
    </location>
</feature>
<comment type="subcellular location">
    <subcellularLocation>
        <location evidence="1">Cytoplasmic vesicle</location>
        <location evidence="1">COPI-coated vesicle membrane</location>
        <topology evidence="1">Peripheral membrane protein</topology>
        <orientation evidence="1">Cytoplasmic side</orientation>
    </subcellularLocation>
</comment>
<feature type="repeat" description="WD" evidence="4">
    <location>
        <begin position="204"/>
        <end position="245"/>
    </location>
</feature>
<reference evidence="5 6" key="1">
    <citation type="submission" date="2024-08" db="EMBL/GenBank/DDBJ databases">
        <authorList>
            <person name="Cucini C."/>
            <person name="Frati F."/>
        </authorList>
    </citation>
    <scope>NUCLEOTIDE SEQUENCE [LARGE SCALE GENOMIC DNA]</scope>
</reference>
<dbReference type="Pfam" id="PF00400">
    <property type="entry name" value="WD40"/>
    <property type="match status" value="6"/>
</dbReference>
<dbReference type="PANTHER" id="PTHR19876:SF1">
    <property type="entry name" value="COATOMER SUBUNIT ALPHA"/>
    <property type="match status" value="1"/>
</dbReference>
<dbReference type="Gene3D" id="2.130.10.10">
    <property type="entry name" value="YVTN repeat-like/Quinoprotein amine dehydrogenase"/>
    <property type="match status" value="1"/>
</dbReference>
<dbReference type="InterPro" id="IPR020472">
    <property type="entry name" value="WD40_PAC1"/>
</dbReference>
<evidence type="ECO:0000256" key="4">
    <source>
        <dbReference type="PROSITE-ProRule" id="PRU00221"/>
    </source>
</evidence>
<dbReference type="CDD" id="cd00200">
    <property type="entry name" value="WD40"/>
    <property type="match status" value="1"/>
</dbReference>
<dbReference type="InterPro" id="IPR050844">
    <property type="entry name" value="Coatomer_complex_subunit"/>
</dbReference>